<keyword evidence="3" id="KW-1185">Reference proteome</keyword>
<organism evidence="2 3">
    <name type="scientific">Datura stramonium</name>
    <name type="common">Jimsonweed</name>
    <name type="synonym">Common thornapple</name>
    <dbReference type="NCBI Taxonomy" id="4076"/>
    <lineage>
        <taxon>Eukaryota</taxon>
        <taxon>Viridiplantae</taxon>
        <taxon>Streptophyta</taxon>
        <taxon>Embryophyta</taxon>
        <taxon>Tracheophyta</taxon>
        <taxon>Spermatophyta</taxon>
        <taxon>Magnoliopsida</taxon>
        <taxon>eudicotyledons</taxon>
        <taxon>Gunneridae</taxon>
        <taxon>Pentapetalae</taxon>
        <taxon>asterids</taxon>
        <taxon>lamiids</taxon>
        <taxon>Solanales</taxon>
        <taxon>Solanaceae</taxon>
        <taxon>Solanoideae</taxon>
        <taxon>Datureae</taxon>
        <taxon>Datura</taxon>
    </lineage>
</organism>
<feature type="non-terminal residue" evidence="2">
    <location>
        <position position="1"/>
    </location>
</feature>
<dbReference type="EMBL" id="JACEIK010013724">
    <property type="protein sequence ID" value="MCE3216636.1"/>
    <property type="molecule type" value="Genomic_DNA"/>
</dbReference>
<reference evidence="2 3" key="1">
    <citation type="journal article" date="2021" name="BMC Genomics">
        <title>Datura genome reveals duplications of psychoactive alkaloid biosynthetic genes and high mutation rate following tissue culture.</title>
        <authorList>
            <person name="Rajewski A."/>
            <person name="Carter-House D."/>
            <person name="Stajich J."/>
            <person name="Litt A."/>
        </authorList>
    </citation>
    <scope>NUCLEOTIDE SEQUENCE [LARGE SCALE GENOMIC DNA]</scope>
    <source>
        <strain evidence="2">AR-01</strain>
    </source>
</reference>
<sequence length="93" mass="10495">RTLCRPFVHYDDPVHLEEARYGEGNLAMKLAIAVKDSLPRTSTLTACVLQWASIHRSGPLQQETPLLQRNMLAVSQPEHGPRSRHGTRSPERL</sequence>
<name>A0ABS8WYM0_DATST</name>
<feature type="region of interest" description="Disordered" evidence="1">
    <location>
        <begin position="73"/>
        <end position="93"/>
    </location>
</feature>
<dbReference type="Proteomes" id="UP000823775">
    <property type="component" value="Unassembled WGS sequence"/>
</dbReference>
<evidence type="ECO:0000313" key="3">
    <source>
        <dbReference type="Proteomes" id="UP000823775"/>
    </source>
</evidence>
<gene>
    <name evidence="2" type="ORF">HAX54_007274</name>
</gene>
<evidence type="ECO:0000313" key="2">
    <source>
        <dbReference type="EMBL" id="MCE3216636.1"/>
    </source>
</evidence>
<evidence type="ECO:0000256" key="1">
    <source>
        <dbReference type="SAM" id="MobiDB-lite"/>
    </source>
</evidence>
<comment type="caution">
    <text evidence="2">The sequence shown here is derived from an EMBL/GenBank/DDBJ whole genome shotgun (WGS) entry which is preliminary data.</text>
</comment>
<protein>
    <submittedName>
        <fullName evidence="2">Uncharacterized protein</fullName>
    </submittedName>
</protein>
<proteinExistence type="predicted"/>
<accession>A0ABS8WYM0</accession>